<dbReference type="OrthoDB" id="9891950at2"/>
<evidence type="ECO:0000313" key="2">
    <source>
        <dbReference type="Proteomes" id="UP000465778"/>
    </source>
</evidence>
<dbReference type="EMBL" id="VDEM01000002">
    <property type="protein sequence ID" value="KAF0825766.1"/>
    <property type="molecule type" value="Genomic_DNA"/>
</dbReference>
<protein>
    <submittedName>
        <fullName evidence="1">Uncharacterized protein</fullName>
    </submittedName>
</protein>
<reference evidence="1 2" key="1">
    <citation type="journal article" date="2020" name="G3 (Bethesda)">
        <title>Whole Genome Sequencing and Comparative Genomics of Two Nematicidal Bacillus Strains Reveals a Wide Range of Possible Virulence Factors.</title>
        <authorList>
            <person name="Susic N."/>
            <person name="Janezic S."/>
            <person name="Rupnik M."/>
            <person name="Geric Stare B."/>
        </authorList>
    </citation>
    <scope>NUCLEOTIDE SEQUENCE [LARGE SCALE GENOMIC DNA]</scope>
    <source>
        <strain evidence="1 2">I-1582</strain>
    </source>
</reference>
<dbReference type="AlphaFoldDB" id="A0A800NFR1"/>
<organism evidence="1 2">
    <name type="scientific">Cytobacillus firmus</name>
    <name type="common">Bacillus firmus</name>
    <dbReference type="NCBI Taxonomy" id="1399"/>
    <lineage>
        <taxon>Bacteria</taxon>
        <taxon>Bacillati</taxon>
        <taxon>Bacillota</taxon>
        <taxon>Bacilli</taxon>
        <taxon>Bacillales</taxon>
        <taxon>Bacillaceae</taxon>
        <taxon>Cytobacillus</taxon>
    </lineage>
</organism>
<accession>A0A800NFR1</accession>
<name>A0A800NFR1_CYTFI</name>
<dbReference type="Proteomes" id="UP000465778">
    <property type="component" value="Unassembled WGS sequence"/>
</dbReference>
<gene>
    <name evidence="1" type="ORF">KIS1582_0439</name>
</gene>
<sequence>MKRQLTEAEGKIINKVVQRKLNQVIQSNNWKVAKVKGKWNGGHWKAQELESYLMEKATVRAIRYVNRPQEEQTTKLENWLNKGMEWIVKDFYKHMKTQDVLNLGDSYTENISIRRESMEKPVRKTNNGTKAVTLHDMVGNDTSPKTDKVATDNTIIELVDEVLMLLEDKVSVNKYEKFTIVLEGIAFADKFTMQGNKLVKTGSVKDNGTIHLEGLGEELGMHPTTITRLLKEIAKLLEKDKNSLRKFAKTVRF</sequence>
<comment type="caution">
    <text evidence="1">The sequence shown here is derived from an EMBL/GenBank/DDBJ whole genome shotgun (WGS) entry which is preliminary data.</text>
</comment>
<dbReference type="RefSeq" id="WP_159344116.1">
    <property type="nucleotide sequence ID" value="NZ_JBALOT010000018.1"/>
</dbReference>
<proteinExistence type="predicted"/>
<evidence type="ECO:0000313" key="1">
    <source>
        <dbReference type="EMBL" id="KAF0825766.1"/>
    </source>
</evidence>